<comment type="caution">
    <text evidence="8">The sequence shown here is derived from an EMBL/GenBank/DDBJ whole genome shotgun (WGS) entry which is preliminary data.</text>
</comment>
<dbReference type="GO" id="GO:0004674">
    <property type="term" value="F:protein serine/threonine kinase activity"/>
    <property type="evidence" value="ECO:0007669"/>
    <property type="project" value="UniProtKB-EC"/>
</dbReference>
<evidence type="ECO:0000256" key="4">
    <source>
        <dbReference type="ARBA" id="ARBA00022777"/>
    </source>
</evidence>
<evidence type="ECO:0000256" key="5">
    <source>
        <dbReference type="ARBA" id="ARBA00022840"/>
    </source>
</evidence>
<evidence type="ECO:0000256" key="3">
    <source>
        <dbReference type="ARBA" id="ARBA00022741"/>
    </source>
</evidence>
<evidence type="ECO:0000256" key="1">
    <source>
        <dbReference type="ARBA" id="ARBA00012513"/>
    </source>
</evidence>
<evidence type="ECO:0000256" key="6">
    <source>
        <dbReference type="SAM" id="MobiDB-lite"/>
    </source>
</evidence>
<dbReference type="AlphaFoldDB" id="A0A5J4X5J8"/>
<feature type="region of interest" description="Disordered" evidence="6">
    <location>
        <begin position="1"/>
        <end position="67"/>
    </location>
</feature>
<dbReference type="SMART" id="SM00220">
    <property type="entry name" value="S_TKc"/>
    <property type="match status" value="1"/>
</dbReference>
<evidence type="ECO:0000256" key="2">
    <source>
        <dbReference type="ARBA" id="ARBA00022679"/>
    </source>
</evidence>
<sequence length="361" mass="42390">MQNKEETMKIKEEKHQKKNKEEKHQKKNKEEKYQKINKEEKDQKNKEEKDQKNKEEKDQKNKEDLFEQKERLGKGAFGVVRHVIEKSSQLHMAWKEMDYEEDEEEIKQMVINEKDQALNAYRILAQAVNSQQQFLHVVQPLGFFVNEDIHRAYLVMEYCSGGDLRKYINNMKKSGMEISPKKCYQIMWQIGSSLCQLHTSMIMHMDLKPENVLLTEEFMVKLSDFGLSRQLQVGREYVTAHGGTFLFQAPEVLRNKSKEKKEKGPKQKIVQTPACDIWAFGVMMFELLAQRHPFFDSQDEDIPAEEFIHRVVNLPPAELPDHYPLKLRSLIKQMLEKDPSQRISAEEILNVPEVAAQLPGK</sequence>
<keyword evidence="5" id="KW-0067">ATP-binding</keyword>
<evidence type="ECO:0000313" key="8">
    <source>
        <dbReference type="EMBL" id="KAA6401799.1"/>
    </source>
</evidence>
<keyword evidence="2" id="KW-0808">Transferase</keyword>
<keyword evidence="3" id="KW-0547">Nucleotide-binding</keyword>
<evidence type="ECO:0000259" key="7">
    <source>
        <dbReference type="PROSITE" id="PS50011"/>
    </source>
</evidence>
<dbReference type="PIRSF" id="PIRSF000654">
    <property type="entry name" value="Integrin-linked_kinase"/>
    <property type="match status" value="1"/>
</dbReference>
<dbReference type="PROSITE" id="PS50011">
    <property type="entry name" value="PROTEIN_KINASE_DOM"/>
    <property type="match status" value="1"/>
</dbReference>
<dbReference type="EMBL" id="SNRW01000333">
    <property type="protein sequence ID" value="KAA6401799.1"/>
    <property type="molecule type" value="Genomic_DNA"/>
</dbReference>
<protein>
    <recommendedName>
        <fullName evidence="1">non-specific serine/threonine protein kinase</fullName>
        <ecNumber evidence="1">2.7.11.1</ecNumber>
    </recommendedName>
</protein>
<reference evidence="8 9" key="1">
    <citation type="submission" date="2019-03" db="EMBL/GenBank/DDBJ databases">
        <title>Single cell metagenomics reveals metabolic interactions within the superorganism composed of flagellate Streblomastix strix and complex community of Bacteroidetes bacteria on its surface.</title>
        <authorList>
            <person name="Treitli S.C."/>
            <person name="Kolisko M."/>
            <person name="Husnik F."/>
            <person name="Keeling P."/>
            <person name="Hampl V."/>
        </authorList>
    </citation>
    <scope>NUCLEOTIDE SEQUENCE [LARGE SCALE GENOMIC DNA]</scope>
    <source>
        <strain evidence="8">ST1C</strain>
    </source>
</reference>
<dbReference type="Gene3D" id="1.10.510.10">
    <property type="entry name" value="Transferase(Phosphotransferase) domain 1"/>
    <property type="match status" value="1"/>
</dbReference>
<accession>A0A5J4X5J8</accession>
<evidence type="ECO:0000313" key="9">
    <source>
        <dbReference type="Proteomes" id="UP000324800"/>
    </source>
</evidence>
<dbReference type="InterPro" id="IPR050660">
    <property type="entry name" value="NEK_Ser/Thr_kinase"/>
</dbReference>
<dbReference type="InterPro" id="IPR000719">
    <property type="entry name" value="Prot_kinase_dom"/>
</dbReference>
<dbReference type="GO" id="GO:0005524">
    <property type="term" value="F:ATP binding"/>
    <property type="evidence" value="ECO:0007669"/>
    <property type="project" value="UniProtKB-KW"/>
</dbReference>
<dbReference type="Pfam" id="PF00069">
    <property type="entry name" value="Pkinase"/>
    <property type="match status" value="1"/>
</dbReference>
<dbReference type="SUPFAM" id="SSF56112">
    <property type="entry name" value="Protein kinase-like (PK-like)"/>
    <property type="match status" value="1"/>
</dbReference>
<dbReference type="InterPro" id="IPR011009">
    <property type="entry name" value="Kinase-like_dom_sf"/>
</dbReference>
<dbReference type="EC" id="2.7.11.1" evidence="1"/>
<feature type="domain" description="Protein kinase" evidence="7">
    <location>
        <begin position="66"/>
        <end position="354"/>
    </location>
</feature>
<gene>
    <name evidence="8" type="ORF">EZS28_002673</name>
</gene>
<keyword evidence="4 8" id="KW-0418">Kinase</keyword>
<dbReference type="PANTHER" id="PTHR43671:SF13">
    <property type="entry name" value="SERINE_THREONINE-PROTEIN KINASE NEK2"/>
    <property type="match status" value="1"/>
</dbReference>
<dbReference type="OrthoDB" id="676979at2759"/>
<dbReference type="PROSITE" id="PS00108">
    <property type="entry name" value="PROTEIN_KINASE_ST"/>
    <property type="match status" value="1"/>
</dbReference>
<dbReference type="InterPro" id="IPR008271">
    <property type="entry name" value="Ser/Thr_kinase_AS"/>
</dbReference>
<name>A0A5J4X5J8_9EUKA</name>
<dbReference type="PANTHER" id="PTHR43671">
    <property type="entry name" value="SERINE/THREONINE-PROTEIN KINASE NEK"/>
    <property type="match status" value="1"/>
</dbReference>
<dbReference type="Proteomes" id="UP000324800">
    <property type="component" value="Unassembled WGS sequence"/>
</dbReference>
<organism evidence="8 9">
    <name type="scientific">Streblomastix strix</name>
    <dbReference type="NCBI Taxonomy" id="222440"/>
    <lineage>
        <taxon>Eukaryota</taxon>
        <taxon>Metamonada</taxon>
        <taxon>Preaxostyla</taxon>
        <taxon>Oxymonadida</taxon>
        <taxon>Streblomastigidae</taxon>
        <taxon>Streblomastix</taxon>
    </lineage>
</organism>
<proteinExistence type="predicted"/>